<dbReference type="Pfam" id="PF13506">
    <property type="entry name" value="Glyco_transf_21"/>
    <property type="match status" value="1"/>
</dbReference>
<dbReference type="eggNOG" id="arCOG00894">
    <property type="taxonomic scope" value="Archaea"/>
</dbReference>
<keyword evidence="5" id="KW-0808">Transferase</keyword>
<dbReference type="InterPro" id="IPR025993">
    <property type="entry name" value="Ceramide_glucosylTrfase"/>
</dbReference>
<dbReference type="InterPro" id="IPR029044">
    <property type="entry name" value="Nucleotide-diphossugar_trans"/>
</dbReference>
<evidence type="ECO:0000256" key="9">
    <source>
        <dbReference type="SAM" id="Phobius"/>
    </source>
</evidence>
<keyword evidence="4" id="KW-0328">Glycosyltransferase</keyword>
<evidence type="ECO:0008006" key="12">
    <source>
        <dbReference type="Google" id="ProtNLM"/>
    </source>
</evidence>
<reference evidence="10 11" key="1">
    <citation type="journal article" date="2014" name="PLoS Genet.">
        <title>Phylogenetically driven sequencing of extremely halophilic archaea reveals strategies for static and dynamic osmo-response.</title>
        <authorList>
            <person name="Becker E.A."/>
            <person name="Seitzer P.M."/>
            <person name="Tritt A."/>
            <person name="Larsen D."/>
            <person name="Krusor M."/>
            <person name="Yao A.I."/>
            <person name="Wu D."/>
            <person name="Madern D."/>
            <person name="Eisen J.A."/>
            <person name="Darling A.E."/>
            <person name="Facciotti M.T."/>
        </authorList>
    </citation>
    <scope>NUCLEOTIDE SEQUENCE [LARGE SCALE GENOMIC DNA]</scope>
    <source>
        <strain evidence="10 11">JCM 13891</strain>
    </source>
</reference>
<evidence type="ECO:0000256" key="5">
    <source>
        <dbReference type="ARBA" id="ARBA00022679"/>
    </source>
</evidence>
<evidence type="ECO:0000256" key="7">
    <source>
        <dbReference type="ARBA" id="ARBA00022989"/>
    </source>
</evidence>
<evidence type="ECO:0000313" key="10">
    <source>
        <dbReference type="EMBL" id="ELZ23803.1"/>
    </source>
</evidence>
<keyword evidence="11" id="KW-1185">Reference proteome</keyword>
<dbReference type="EMBL" id="AOIS01000010">
    <property type="protein sequence ID" value="ELZ23803.1"/>
    <property type="molecule type" value="Genomic_DNA"/>
</dbReference>
<dbReference type="Proteomes" id="UP000011657">
    <property type="component" value="Unassembled WGS sequence"/>
</dbReference>
<dbReference type="RefSeq" id="WP_008892618.1">
    <property type="nucleotide sequence ID" value="NZ_AOIS01000010.1"/>
</dbReference>
<proteinExistence type="predicted"/>
<comment type="subcellular location">
    <subcellularLocation>
        <location evidence="1">Membrane</location>
        <topology evidence="1">Multi-pass membrane protein</topology>
    </subcellularLocation>
</comment>
<dbReference type="AlphaFoldDB" id="M0CMD6"/>
<evidence type="ECO:0000256" key="3">
    <source>
        <dbReference type="ARBA" id="ARBA00004991"/>
    </source>
</evidence>
<dbReference type="Gene3D" id="3.90.550.10">
    <property type="entry name" value="Spore Coat Polysaccharide Biosynthesis Protein SpsA, Chain A"/>
    <property type="match status" value="1"/>
</dbReference>
<comment type="pathway">
    <text evidence="2">Lipid metabolism; sphingolipid metabolism.</text>
</comment>
<evidence type="ECO:0000256" key="4">
    <source>
        <dbReference type="ARBA" id="ARBA00022676"/>
    </source>
</evidence>
<dbReference type="OrthoDB" id="27596at2157"/>
<sequence length="311" mass="34101">MVEPTPISVILPTTGWNDACEEIAAQLRPGDELLVVCDRAVESVAERIDDRPDDVRLVVAGEPEGCSGKANAIAAGMDAAECDRLVWSDDDYHHPPDWLDGLRRDYERYGPTTEVPVFVGRDPLARLLEPTHVLSGTLAVSRGGVPWGGSLVFERDDIDEEAFLSELRRTVSDDGLLMEYADITSVGRTRRVEIGGSVRETLENQVRFAKIVRYHDPVATAGQFVLGSALTAGCVLFPLPALVLLTAAMAVVYAAFGVRRWTFLAAYPVALAAIPLLAYGLVRRTFVWGGRRYRWRGKFDVSVETESSTHG</sequence>
<evidence type="ECO:0000256" key="1">
    <source>
        <dbReference type="ARBA" id="ARBA00004141"/>
    </source>
</evidence>
<evidence type="ECO:0000256" key="2">
    <source>
        <dbReference type="ARBA" id="ARBA00004760"/>
    </source>
</evidence>
<evidence type="ECO:0000256" key="6">
    <source>
        <dbReference type="ARBA" id="ARBA00022692"/>
    </source>
</evidence>
<comment type="caution">
    <text evidence="10">The sequence shown here is derived from an EMBL/GenBank/DDBJ whole genome shotgun (WGS) entry which is preliminary data.</text>
</comment>
<evidence type="ECO:0000256" key="8">
    <source>
        <dbReference type="ARBA" id="ARBA00023136"/>
    </source>
</evidence>
<gene>
    <name evidence="10" type="ORF">C477_01355</name>
</gene>
<keyword evidence="6 9" id="KW-0812">Transmembrane</keyword>
<comment type="pathway">
    <text evidence="3">Sphingolipid metabolism.</text>
</comment>
<name>M0CMD6_9EURY</name>
<dbReference type="CDD" id="cd00761">
    <property type="entry name" value="Glyco_tranf_GTA_type"/>
    <property type="match status" value="1"/>
</dbReference>
<keyword evidence="8 9" id="KW-0472">Membrane</keyword>
<dbReference type="STRING" id="1227488.C477_01355"/>
<dbReference type="GO" id="GO:0016757">
    <property type="term" value="F:glycosyltransferase activity"/>
    <property type="evidence" value="ECO:0007669"/>
    <property type="project" value="UniProtKB-KW"/>
</dbReference>
<feature type="transmembrane region" description="Helical" evidence="9">
    <location>
        <begin position="262"/>
        <end position="282"/>
    </location>
</feature>
<protein>
    <recommendedName>
        <fullName evidence="12">Glycosyl transferase family protein</fullName>
    </recommendedName>
</protein>
<organism evidence="10 11">
    <name type="scientific">Haloterrigena salina JCM 13891</name>
    <dbReference type="NCBI Taxonomy" id="1227488"/>
    <lineage>
        <taxon>Archaea</taxon>
        <taxon>Methanobacteriati</taxon>
        <taxon>Methanobacteriota</taxon>
        <taxon>Stenosarchaea group</taxon>
        <taxon>Halobacteria</taxon>
        <taxon>Halobacteriales</taxon>
        <taxon>Natrialbaceae</taxon>
        <taxon>Haloterrigena</taxon>
    </lineage>
</organism>
<feature type="transmembrane region" description="Helical" evidence="9">
    <location>
        <begin position="235"/>
        <end position="256"/>
    </location>
</feature>
<evidence type="ECO:0000313" key="11">
    <source>
        <dbReference type="Proteomes" id="UP000011657"/>
    </source>
</evidence>
<dbReference type="SUPFAM" id="SSF53448">
    <property type="entry name" value="Nucleotide-diphospho-sugar transferases"/>
    <property type="match status" value="1"/>
</dbReference>
<keyword evidence="7 9" id="KW-1133">Transmembrane helix</keyword>
<dbReference type="PATRIC" id="fig|1227488.3.peg.266"/>
<dbReference type="GO" id="GO:0016020">
    <property type="term" value="C:membrane"/>
    <property type="evidence" value="ECO:0007669"/>
    <property type="project" value="UniProtKB-SubCell"/>
</dbReference>
<accession>M0CMD6</accession>